<dbReference type="Proteomes" id="UP000478052">
    <property type="component" value="Unassembled WGS sequence"/>
</dbReference>
<sequence>MPPKKQTISEETFQTFKKEVERNSQFLVQQLLKKIEDIQENCDEKIKELKEEIRELNNKNQNSRTYIEEHNIRNSNIEISKPTFYGNQRDQHPIDFLQNLEEYFKIKQISREERLIVIRDCLKNAANNWYSTIKFQVRTYSEFRDAFIDEFWSREIQIQTWSNCLNTSHVPNSTTYREHFPQWVTRLRHLQIPQLSEEEIVKNIANHYPGYLRAILISLPEKSIFNAMKVLSTEEGRREKPETLNIENNTSNQPQKNNNWRQFNNERNPRYNQTHNNNNSHPQRNWNQKGQQRENGDNQPQINQVSIDTVEEVIENPHTTHAVNSIPTNNRVISPYIQCEIEGESMRLLVDTGATISVLTKEIVDRIIQNNNRVPVLPVSEVQISKAVGKKICEISKQIFCECQMGTTTILANFVQVENLNEKGIIRADVLRQYNTQINFQTRTVTWNINQTIYHTPFANIEPKIMTEDHQMNRIQITSNTLSADVDISY</sequence>
<feature type="compositionally biased region" description="Low complexity" evidence="2">
    <location>
        <begin position="248"/>
        <end position="266"/>
    </location>
</feature>
<evidence type="ECO:0000256" key="2">
    <source>
        <dbReference type="SAM" id="MobiDB-lite"/>
    </source>
</evidence>
<dbReference type="OrthoDB" id="6625531at2759"/>
<dbReference type="PROSITE" id="PS00141">
    <property type="entry name" value="ASP_PROTEASE"/>
    <property type="match status" value="1"/>
</dbReference>
<dbReference type="AlphaFoldDB" id="A0A6G0VTA7"/>
<feature type="coiled-coil region" evidence="1">
    <location>
        <begin position="28"/>
        <end position="69"/>
    </location>
</feature>
<dbReference type="InterPro" id="IPR021109">
    <property type="entry name" value="Peptidase_aspartic_dom_sf"/>
</dbReference>
<gene>
    <name evidence="3" type="ORF">FWK35_00038283</name>
</gene>
<protein>
    <submittedName>
        <fullName evidence="3">AP2/ERF domain-containing protein PFD0985w-like</fullName>
    </submittedName>
</protein>
<dbReference type="SUPFAM" id="SSF50630">
    <property type="entry name" value="Acid proteases"/>
    <property type="match status" value="1"/>
</dbReference>
<dbReference type="GO" id="GO:0006508">
    <property type="term" value="P:proteolysis"/>
    <property type="evidence" value="ECO:0007669"/>
    <property type="project" value="InterPro"/>
</dbReference>
<feature type="region of interest" description="Disordered" evidence="2">
    <location>
        <begin position="233"/>
        <end position="301"/>
    </location>
</feature>
<organism evidence="3 4">
    <name type="scientific">Aphis craccivora</name>
    <name type="common">Cowpea aphid</name>
    <dbReference type="NCBI Taxonomy" id="307492"/>
    <lineage>
        <taxon>Eukaryota</taxon>
        <taxon>Metazoa</taxon>
        <taxon>Ecdysozoa</taxon>
        <taxon>Arthropoda</taxon>
        <taxon>Hexapoda</taxon>
        <taxon>Insecta</taxon>
        <taxon>Pterygota</taxon>
        <taxon>Neoptera</taxon>
        <taxon>Paraneoptera</taxon>
        <taxon>Hemiptera</taxon>
        <taxon>Sternorrhyncha</taxon>
        <taxon>Aphidomorpha</taxon>
        <taxon>Aphidoidea</taxon>
        <taxon>Aphididae</taxon>
        <taxon>Aphidini</taxon>
        <taxon>Aphis</taxon>
        <taxon>Aphis</taxon>
    </lineage>
</organism>
<comment type="caution">
    <text evidence="3">The sequence shown here is derived from an EMBL/GenBank/DDBJ whole genome shotgun (WGS) entry which is preliminary data.</text>
</comment>
<reference evidence="3 4" key="1">
    <citation type="submission" date="2019-08" db="EMBL/GenBank/DDBJ databases">
        <title>Whole genome of Aphis craccivora.</title>
        <authorList>
            <person name="Voronova N.V."/>
            <person name="Shulinski R.S."/>
            <person name="Bandarenka Y.V."/>
            <person name="Zhorov D.G."/>
            <person name="Warner D."/>
        </authorList>
    </citation>
    <scope>NUCLEOTIDE SEQUENCE [LARGE SCALE GENOMIC DNA]</scope>
    <source>
        <strain evidence="3">180601</strain>
        <tissue evidence="3">Whole Body</tissue>
    </source>
</reference>
<dbReference type="EMBL" id="VUJU01013181">
    <property type="protein sequence ID" value="KAF0705652.1"/>
    <property type="molecule type" value="Genomic_DNA"/>
</dbReference>
<evidence type="ECO:0000256" key="1">
    <source>
        <dbReference type="SAM" id="Coils"/>
    </source>
</evidence>
<dbReference type="GO" id="GO:0004190">
    <property type="term" value="F:aspartic-type endopeptidase activity"/>
    <property type="evidence" value="ECO:0007669"/>
    <property type="project" value="InterPro"/>
</dbReference>
<proteinExistence type="predicted"/>
<name>A0A6G0VTA7_APHCR</name>
<dbReference type="InterPro" id="IPR001969">
    <property type="entry name" value="Aspartic_peptidase_AS"/>
</dbReference>
<keyword evidence="4" id="KW-1185">Reference proteome</keyword>
<evidence type="ECO:0000313" key="3">
    <source>
        <dbReference type="EMBL" id="KAF0705652.1"/>
    </source>
</evidence>
<feature type="compositionally biased region" description="Polar residues" evidence="2">
    <location>
        <begin position="270"/>
        <end position="290"/>
    </location>
</feature>
<feature type="compositionally biased region" description="Basic and acidic residues" evidence="2">
    <location>
        <begin position="233"/>
        <end position="242"/>
    </location>
</feature>
<evidence type="ECO:0000313" key="4">
    <source>
        <dbReference type="Proteomes" id="UP000478052"/>
    </source>
</evidence>
<keyword evidence="1" id="KW-0175">Coiled coil</keyword>
<accession>A0A6G0VTA7</accession>
<dbReference type="Gene3D" id="2.40.70.10">
    <property type="entry name" value="Acid Proteases"/>
    <property type="match status" value="1"/>
</dbReference>